<organism evidence="2 3">
    <name type="scientific">Paraphaeosphaeria sporulosa</name>
    <dbReference type="NCBI Taxonomy" id="1460663"/>
    <lineage>
        <taxon>Eukaryota</taxon>
        <taxon>Fungi</taxon>
        <taxon>Dikarya</taxon>
        <taxon>Ascomycota</taxon>
        <taxon>Pezizomycotina</taxon>
        <taxon>Dothideomycetes</taxon>
        <taxon>Pleosporomycetidae</taxon>
        <taxon>Pleosporales</taxon>
        <taxon>Massarineae</taxon>
        <taxon>Didymosphaeriaceae</taxon>
        <taxon>Paraphaeosphaeria</taxon>
    </lineage>
</organism>
<proteinExistence type="predicted"/>
<dbReference type="GeneID" id="28760758"/>
<reference evidence="2 3" key="1">
    <citation type="submission" date="2016-05" db="EMBL/GenBank/DDBJ databases">
        <title>Comparative analysis of secretome profiles of manganese(II)-oxidizing ascomycete fungi.</title>
        <authorList>
            <consortium name="DOE Joint Genome Institute"/>
            <person name="Zeiner C.A."/>
            <person name="Purvine S.O."/>
            <person name="Zink E.M."/>
            <person name="Wu S."/>
            <person name="Pasa-Tolic L."/>
            <person name="Chaput D.L."/>
            <person name="Haridas S."/>
            <person name="Grigoriev I.V."/>
            <person name="Santelli C.M."/>
            <person name="Hansel C.M."/>
        </authorList>
    </citation>
    <scope>NUCLEOTIDE SEQUENCE [LARGE SCALE GENOMIC DNA]</scope>
    <source>
        <strain evidence="2 3">AP3s5-JAC2a</strain>
    </source>
</reference>
<feature type="chain" id="PRO_5008058785" evidence="1">
    <location>
        <begin position="18"/>
        <end position="90"/>
    </location>
</feature>
<dbReference type="EMBL" id="KV441548">
    <property type="protein sequence ID" value="OAG12220.1"/>
    <property type="molecule type" value="Genomic_DNA"/>
</dbReference>
<dbReference type="OrthoDB" id="4652467at2759"/>
<keyword evidence="3" id="KW-1185">Reference proteome</keyword>
<dbReference type="InParanoid" id="A0A177CZD7"/>
<dbReference type="AlphaFoldDB" id="A0A177CZD7"/>
<gene>
    <name evidence="2" type="ORF">CC84DRAFT_1159564</name>
</gene>
<evidence type="ECO:0000256" key="1">
    <source>
        <dbReference type="SAM" id="SignalP"/>
    </source>
</evidence>
<protein>
    <submittedName>
        <fullName evidence="2">Uncharacterized protein</fullName>
    </submittedName>
</protein>
<keyword evidence="1" id="KW-0732">Signal</keyword>
<dbReference type="RefSeq" id="XP_018042585.1">
    <property type="nucleotide sequence ID" value="XM_018177272.1"/>
</dbReference>
<evidence type="ECO:0000313" key="3">
    <source>
        <dbReference type="Proteomes" id="UP000077069"/>
    </source>
</evidence>
<name>A0A177CZD7_9PLEO</name>
<feature type="signal peptide" evidence="1">
    <location>
        <begin position="1"/>
        <end position="17"/>
    </location>
</feature>
<evidence type="ECO:0000313" key="2">
    <source>
        <dbReference type="EMBL" id="OAG12220.1"/>
    </source>
</evidence>
<accession>A0A177CZD7</accession>
<dbReference type="Proteomes" id="UP000077069">
    <property type="component" value="Unassembled WGS sequence"/>
</dbReference>
<sequence>MHVSVLALPSFFFLVLAQGPNDPGFYNTVAEIYSGPGCDAASFVWADPIFGRGGTCQLLDRNDNTPDIISYKVTTQYPGCSGTFSWLKER</sequence>